<dbReference type="SUPFAM" id="SSF47413">
    <property type="entry name" value="lambda repressor-like DNA-binding domains"/>
    <property type="match status" value="1"/>
</dbReference>
<dbReference type="Proteomes" id="UP000254343">
    <property type="component" value="Unassembled WGS sequence"/>
</dbReference>
<dbReference type="InterPro" id="IPR001387">
    <property type="entry name" value="Cro/C1-type_HTH"/>
</dbReference>
<organism evidence="1 3">
    <name type="scientific">Afipia felis</name>
    <name type="common">Cat scratch disease bacillus</name>
    <dbReference type="NCBI Taxonomy" id="1035"/>
    <lineage>
        <taxon>Bacteria</taxon>
        <taxon>Pseudomonadati</taxon>
        <taxon>Pseudomonadota</taxon>
        <taxon>Alphaproteobacteria</taxon>
        <taxon>Hyphomicrobiales</taxon>
        <taxon>Nitrobacteraceae</taxon>
        <taxon>Afipia</taxon>
    </lineage>
</organism>
<dbReference type="Gene3D" id="1.10.260.40">
    <property type="entry name" value="lambda repressor-like DNA-binding domains"/>
    <property type="match status" value="1"/>
</dbReference>
<evidence type="ECO:0000313" key="3">
    <source>
        <dbReference type="Proteomes" id="UP000254343"/>
    </source>
</evidence>
<reference evidence="1 3" key="1">
    <citation type="submission" date="2018-06" db="EMBL/GenBank/DDBJ databases">
        <authorList>
            <consortium name="Pathogen Informatics"/>
            <person name="Doyle S."/>
        </authorList>
    </citation>
    <scope>NUCLEOTIDE SEQUENCE [LARGE SCALE GENOMIC DNA]</scope>
    <source>
        <strain evidence="1 3">NCTC12722</strain>
    </source>
</reference>
<dbReference type="RefSeq" id="WP_002719068.1">
    <property type="nucleotide sequence ID" value="NZ_UFSI01000001.1"/>
</dbReference>
<name>A0A380W6X6_AFIFE</name>
<dbReference type="EMBL" id="UIGB01000003">
    <property type="protein sequence ID" value="SUW28225.1"/>
    <property type="molecule type" value="Genomic_DNA"/>
</dbReference>
<protein>
    <submittedName>
        <fullName evidence="1">Helix-turn-helix</fullName>
    </submittedName>
</protein>
<sequence>MAAQLHIIDDTALRDDVRLRTRPSVRQPCESPSASPLSSSTVADAAAQIIAINKKREDLGIGHEKFAQKAGISFWTWRDLRRGAFRPTPATLKKLRAALGEVPEAKPPQVVKGFHRLVMIEIARTQQIDIETVLTTDFTVQRPHAPQWLASSRVRLMAIYITAVELEVGNADLARALGVSREAVRKARMKIEDLREADHAVNDLLDRIAGQVRG</sequence>
<evidence type="ECO:0000313" key="1">
    <source>
        <dbReference type="EMBL" id="SUU84213.1"/>
    </source>
</evidence>
<evidence type="ECO:0000313" key="2">
    <source>
        <dbReference type="EMBL" id="SUW28225.1"/>
    </source>
</evidence>
<proteinExistence type="predicted"/>
<gene>
    <name evidence="1" type="ORF">NCTC12722_01400</name>
    <name evidence="2" type="ORF">NCTC12722_04119</name>
</gene>
<dbReference type="CDD" id="cd00093">
    <property type="entry name" value="HTH_XRE"/>
    <property type="match status" value="1"/>
</dbReference>
<accession>A0A380W6X6</accession>
<dbReference type="OrthoDB" id="9972626at2"/>
<dbReference type="EMBL" id="UIGB01000001">
    <property type="protein sequence ID" value="SUU84213.1"/>
    <property type="molecule type" value="Genomic_DNA"/>
</dbReference>
<dbReference type="GO" id="GO:0003677">
    <property type="term" value="F:DNA binding"/>
    <property type="evidence" value="ECO:0007669"/>
    <property type="project" value="InterPro"/>
</dbReference>
<dbReference type="InterPro" id="IPR010982">
    <property type="entry name" value="Lambda_DNA-bd_dom_sf"/>
</dbReference>
<dbReference type="AlphaFoldDB" id="A0A380W6X6"/>